<evidence type="ECO:0000259" key="1">
    <source>
        <dbReference type="PROSITE" id="PS50879"/>
    </source>
</evidence>
<reference evidence="2" key="1">
    <citation type="submission" date="2020-08" db="EMBL/GenBank/DDBJ databases">
        <title>Multicomponent nature underlies the extraordinary mechanical properties of spider dragline silk.</title>
        <authorList>
            <person name="Kono N."/>
            <person name="Nakamura H."/>
            <person name="Mori M."/>
            <person name="Yoshida Y."/>
            <person name="Ohtoshi R."/>
            <person name="Malay A.D."/>
            <person name="Moran D.A.P."/>
            <person name="Tomita M."/>
            <person name="Numata K."/>
            <person name="Arakawa K."/>
        </authorList>
    </citation>
    <scope>NUCLEOTIDE SEQUENCE</scope>
</reference>
<dbReference type="GO" id="GO:0004523">
    <property type="term" value="F:RNA-DNA hybrid ribonuclease activity"/>
    <property type="evidence" value="ECO:0007669"/>
    <property type="project" value="InterPro"/>
</dbReference>
<comment type="caution">
    <text evidence="2">The sequence shown here is derived from an EMBL/GenBank/DDBJ whole genome shotgun (WGS) entry which is preliminary data.</text>
</comment>
<dbReference type="CDD" id="cd09276">
    <property type="entry name" value="Rnase_HI_RT_non_LTR"/>
    <property type="match status" value="1"/>
</dbReference>
<dbReference type="SUPFAM" id="SSF53098">
    <property type="entry name" value="Ribonuclease H-like"/>
    <property type="match status" value="1"/>
</dbReference>
<organism evidence="2 3">
    <name type="scientific">Trichonephila clavipes</name>
    <name type="common">Golden silk orbweaver</name>
    <name type="synonym">Nephila clavipes</name>
    <dbReference type="NCBI Taxonomy" id="2585209"/>
    <lineage>
        <taxon>Eukaryota</taxon>
        <taxon>Metazoa</taxon>
        <taxon>Ecdysozoa</taxon>
        <taxon>Arthropoda</taxon>
        <taxon>Chelicerata</taxon>
        <taxon>Arachnida</taxon>
        <taxon>Araneae</taxon>
        <taxon>Araneomorphae</taxon>
        <taxon>Entelegynae</taxon>
        <taxon>Araneoidea</taxon>
        <taxon>Nephilidae</taxon>
        <taxon>Trichonephila</taxon>
    </lineage>
</organism>
<gene>
    <name evidence="2" type="primary">Rfc3_1</name>
    <name evidence="2" type="ORF">TNCV_3108061</name>
</gene>
<name>A0A8X6V605_TRICX</name>
<keyword evidence="3" id="KW-1185">Reference proteome</keyword>
<protein>
    <submittedName>
        <fullName evidence="2">Replication factor C subunit 3</fullName>
    </submittedName>
</protein>
<accession>A0A8X6V605</accession>
<dbReference type="InterPro" id="IPR012337">
    <property type="entry name" value="RNaseH-like_sf"/>
</dbReference>
<dbReference type="Proteomes" id="UP000887159">
    <property type="component" value="Unassembled WGS sequence"/>
</dbReference>
<proteinExistence type="predicted"/>
<feature type="domain" description="RNase H type-1" evidence="1">
    <location>
        <begin position="1"/>
        <end position="130"/>
    </location>
</feature>
<sequence>MKQCFVRSYPCFVLKYIAGRDWGADAGTLRLTSTCLIRPVLESELIAIEEALRIIKTMTSPDEIWILCDSRSAIQHLSDWTNVGDKTSVSILKNLKELSQQHEIYFQGIPSHIGLFGNDTADLLAKEELWKTPPTHPWYNRQAPGGALSIQADRVVQTTISRLASGHIRGLSFNIGQKIYENCTKCNLVQATPDHFLFCAGLEREDIYSSPLLVYDFLRTLGLMDLV</sequence>
<dbReference type="Pfam" id="PF00075">
    <property type="entry name" value="RNase_H"/>
    <property type="match status" value="1"/>
</dbReference>
<dbReference type="InterPro" id="IPR036397">
    <property type="entry name" value="RNaseH_sf"/>
</dbReference>
<evidence type="ECO:0000313" key="2">
    <source>
        <dbReference type="EMBL" id="GFY06127.1"/>
    </source>
</evidence>
<dbReference type="GO" id="GO:0003676">
    <property type="term" value="F:nucleic acid binding"/>
    <property type="evidence" value="ECO:0007669"/>
    <property type="project" value="InterPro"/>
</dbReference>
<evidence type="ECO:0000313" key="3">
    <source>
        <dbReference type="Proteomes" id="UP000887159"/>
    </source>
</evidence>
<dbReference type="Gene3D" id="3.30.420.10">
    <property type="entry name" value="Ribonuclease H-like superfamily/Ribonuclease H"/>
    <property type="match status" value="1"/>
</dbReference>
<dbReference type="AlphaFoldDB" id="A0A8X6V605"/>
<dbReference type="EMBL" id="BMAU01021257">
    <property type="protein sequence ID" value="GFY06127.1"/>
    <property type="molecule type" value="Genomic_DNA"/>
</dbReference>
<dbReference type="InterPro" id="IPR002156">
    <property type="entry name" value="RNaseH_domain"/>
</dbReference>
<dbReference type="PROSITE" id="PS50879">
    <property type="entry name" value="RNASE_H_1"/>
    <property type="match status" value="1"/>
</dbReference>